<accession>A0A1F6DYP1</accession>
<keyword evidence="1" id="KW-0812">Transmembrane</keyword>
<dbReference type="STRING" id="1798497.A3D71_02260"/>
<gene>
    <name evidence="2" type="ORF">A3D71_02260</name>
</gene>
<feature type="transmembrane region" description="Helical" evidence="1">
    <location>
        <begin position="40"/>
        <end position="58"/>
    </location>
</feature>
<evidence type="ECO:0000313" key="2">
    <source>
        <dbReference type="EMBL" id="OGG66122.1"/>
    </source>
</evidence>
<keyword evidence="1" id="KW-0472">Membrane</keyword>
<dbReference type="Proteomes" id="UP000177652">
    <property type="component" value="Unassembled WGS sequence"/>
</dbReference>
<evidence type="ECO:0000256" key="1">
    <source>
        <dbReference type="SAM" id="Phobius"/>
    </source>
</evidence>
<evidence type="ECO:0000313" key="3">
    <source>
        <dbReference type="Proteomes" id="UP000177652"/>
    </source>
</evidence>
<organism evidence="2 3">
    <name type="scientific">Candidatus Kaiserbacteria bacterium RIFCSPHIGHO2_02_FULL_55_20</name>
    <dbReference type="NCBI Taxonomy" id="1798497"/>
    <lineage>
        <taxon>Bacteria</taxon>
        <taxon>Candidatus Kaiseribacteriota</taxon>
    </lineage>
</organism>
<sequence>MKRIYGISKLQLIVIWFFGIILAVVVQDCGYNTVCGSSENAVTTVVLFALVFYTVGWWQNKKATEGN</sequence>
<comment type="caution">
    <text evidence="2">The sequence shown here is derived from an EMBL/GenBank/DDBJ whole genome shotgun (WGS) entry which is preliminary data.</text>
</comment>
<keyword evidence="1" id="KW-1133">Transmembrane helix</keyword>
<feature type="transmembrane region" description="Helical" evidence="1">
    <location>
        <begin position="12"/>
        <end position="34"/>
    </location>
</feature>
<dbReference type="AlphaFoldDB" id="A0A1F6DYP1"/>
<reference evidence="2 3" key="1">
    <citation type="journal article" date="2016" name="Nat. Commun.">
        <title>Thousands of microbial genomes shed light on interconnected biogeochemical processes in an aquifer system.</title>
        <authorList>
            <person name="Anantharaman K."/>
            <person name="Brown C.T."/>
            <person name="Hug L.A."/>
            <person name="Sharon I."/>
            <person name="Castelle C.J."/>
            <person name="Probst A.J."/>
            <person name="Thomas B.C."/>
            <person name="Singh A."/>
            <person name="Wilkins M.J."/>
            <person name="Karaoz U."/>
            <person name="Brodie E.L."/>
            <person name="Williams K.H."/>
            <person name="Hubbard S.S."/>
            <person name="Banfield J.F."/>
        </authorList>
    </citation>
    <scope>NUCLEOTIDE SEQUENCE [LARGE SCALE GENOMIC DNA]</scope>
</reference>
<dbReference type="EMBL" id="MFLK01000019">
    <property type="protein sequence ID" value="OGG66122.1"/>
    <property type="molecule type" value="Genomic_DNA"/>
</dbReference>
<name>A0A1F6DYP1_9BACT</name>
<proteinExistence type="predicted"/>
<protein>
    <submittedName>
        <fullName evidence="2">Uncharacterized protein</fullName>
    </submittedName>
</protein>